<organism evidence="1 2">
    <name type="scientific">Actinoallomurus iriomotensis</name>
    <dbReference type="NCBI Taxonomy" id="478107"/>
    <lineage>
        <taxon>Bacteria</taxon>
        <taxon>Bacillati</taxon>
        <taxon>Actinomycetota</taxon>
        <taxon>Actinomycetes</taxon>
        <taxon>Streptosporangiales</taxon>
        <taxon>Thermomonosporaceae</taxon>
        <taxon>Actinoallomurus</taxon>
    </lineage>
</organism>
<evidence type="ECO:0000313" key="1">
    <source>
        <dbReference type="EMBL" id="GLY72070.1"/>
    </source>
</evidence>
<proteinExistence type="predicted"/>
<name>A0A9W6RDT0_9ACTN</name>
<protein>
    <submittedName>
        <fullName evidence="1">Uncharacterized protein</fullName>
    </submittedName>
</protein>
<evidence type="ECO:0000313" key="2">
    <source>
        <dbReference type="Proteomes" id="UP001165135"/>
    </source>
</evidence>
<comment type="caution">
    <text evidence="1">The sequence shown here is derived from an EMBL/GenBank/DDBJ whole genome shotgun (WGS) entry which is preliminary data.</text>
</comment>
<accession>A0A9W6RDT0</accession>
<dbReference type="Proteomes" id="UP001165135">
    <property type="component" value="Unassembled WGS sequence"/>
</dbReference>
<dbReference type="AlphaFoldDB" id="A0A9W6RDT0"/>
<dbReference type="RefSeq" id="WP_285617019.1">
    <property type="nucleotide sequence ID" value="NZ_BSTJ01000001.1"/>
</dbReference>
<dbReference type="EMBL" id="BSTJ01000001">
    <property type="protein sequence ID" value="GLY72070.1"/>
    <property type="molecule type" value="Genomic_DNA"/>
</dbReference>
<gene>
    <name evidence="1" type="ORF">Airi01_003370</name>
</gene>
<reference evidence="1" key="1">
    <citation type="submission" date="2023-03" db="EMBL/GenBank/DDBJ databases">
        <title>Actinoallomurus iriomotensis NBRC 103681.</title>
        <authorList>
            <person name="Ichikawa N."/>
            <person name="Sato H."/>
            <person name="Tonouchi N."/>
        </authorList>
    </citation>
    <scope>NUCLEOTIDE SEQUENCE</scope>
    <source>
        <strain evidence="1">NBRC 103681</strain>
    </source>
</reference>
<sequence>MVTFGHDGARLAVLPETARGILEEIMKTRAREYKSDFARRYVAEGEAKGEARAILLLLAARGIEVPESVRVRISETTDLSLLDSWVRRAGSVESVEELLDPR</sequence>